<evidence type="ECO:0000313" key="1">
    <source>
        <dbReference type="EMBL" id="KAH7922101.1"/>
    </source>
</evidence>
<gene>
    <name evidence="1" type="ORF">BV22DRAFT_1131721</name>
</gene>
<comment type="caution">
    <text evidence="1">The sequence shown here is derived from an EMBL/GenBank/DDBJ whole genome shotgun (WGS) entry which is preliminary data.</text>
</comment>
<dbReference type="Proteomes" id="UP000790709">
    <property type="component" value="Unassembled WGS sequence"/>
</dbReference>
<sequence>MLRPVTVLQVLGAKQEYNRADLTIDDRPILNVLFVGHIISVELRSSTTIHYIFEDGTGRLSASRALNSPETGLQFHTPEYEAEHDETMFSGRYARICGKIKRFNHQTHLDVEIIHPVDYYEVMYHLLHVVTTTLTFERGRPLDGGNTTQPLRWDDEALDNPSDAMVICPDDNAIPGCSELVHETATAPPSQATATQTSPSEAGRLDATIPNLSAMSAVPPNDKPKGMGQAVNKTPAYTSFLGLSPDPDDATGSRTIPEAPFDVTMSESPPTRPVTPVDKGKGKAPAYRSFLGLSPDGDDEEVYSSPPGDPAPPAAPATAGPSLSKPPPTQLLDSTTTTASGSHIMTSSAVEIDPLPGLPHSTTTPPHNTPIFQPSTTSLDNFEAALRIQSPPTAKRLCKYASLTPLQREIILFVHNAARAHPEGVSGIDISAGLQPRCGQTKESIL</sequence>
<evidence type="ECO:0000313" key="2">
    <source>
        <dbReference type="Proteomes" id="UP000790709"/>
    </source>
</evidence>
<reference evidence="1" key="1">
    <citation type="journal article" date="2021" name="New Phytol.">
        <title>Evolutionary innovations through gain and loss of genes in the ectomycorrhizal Boletales.</title>
        <authorList>
            <person name="Wu G."/>
            <person name="Miyauchi S."/>
            <person name="Morin E."/>
            <person name="Kuo A."/>
            <person name="Drula E."/>
            <person name="Varga T."/>
            <person name="Kohler A."/>
            <person name="Feng B."/>
            <person name="Cao Y."/>
            <person name="Lipzen A."/>
            <person name="Daum C."/>
            <person name="Hundley H."/>
            <person name="Pangilinan J."/>
            <person name="Johnson J."/>
            <person name="Barry K."/>
            <person name="LaButti K."/>
            <person name="Ng V."/>
            <person name="Ahrendt S."/>
            <person name="Min B."/>
            <person name="Choi I.G."/>
            <person name="Park H."/>
            <person name="Plett J.M."/>
            <person name="Magnuson J."/>
            <person name="Spatafora J.W."/>
            <person name="Nagy L.G."/>
            <person name="Henrissat B."/>
            <person name="Grigoriev I.V."/>
            <person name="Yang Z.L."/>
            <person name="Xu J."/>
            <person name="Martin F.M."/>
        </authorList>
    </citation>
    <scope>NUCLEOTIDE SEQUENCE</scope>
    <source>
        <strain evidence="1">KUC20120723A-06</strain>
    </source>
</reference>
<protein>
    <submittedName>
        <fullName evidence="1">Uncharacterized protein</fullName>
    </submittedName>
</protein>
<name>A0ACB8B8G6_9AGAM</name>
<dbReference type="EMBL" id="MU266498">
    <property type="protein sequence ID" value="KAH7922101.1"/>
    <property type="molecule type" value="Genomic_DNA"/>
</dbReference>
<accession>A0ACB8B8G6</accession>
<organism evidence="1 2">
    <name type="scientific">Leucogyrophana mollusca</name>
    <dbReference type="NCBI Taxonomy" id="85980"/>
    <lineage>
        <taxon>Eukaryota</taxon>
        <taxon>Fungi</taxon>
        <taxon>Dikarya</taxon>
        <taxon>Basidiomycota</taxon>
        <taxon>Agaricomycotina</taxon>
        <taxon>Agaricomycetes</taxon>
        <taxon>Agaricomycetidae</taxon>
        <taxon>Boletales</taxon>
        <taxon>Boletales incertae sedis</taxon>
        <taxon>Leucogyrophana</taxon>
    </lineage>
</organism>
<proteinExistence type="predicted"/>
<keyword evidence="2" id="KW-1185">Reference proteome</keyword>